<evidence type="ECO:0000313" key="3">
    <source>
        <dbReference type="EMBL" id="KAK9836676.1"/>
    </source>
</evidence>
<feature type="region of interest" description="Disordered" evidence="2">
    <location>
        <begin position="134"/>
        <end position="168"/>
    </location>
</feature>
<organism evidence="3 4">
    <name type="scientific">Apatococcus lobatus</name>
    <dbReference type="NCBI Taxonomy" id="904363"/>
    <lineage>
        <taxon>Eukaryota</taxon>
        <taxon>Viridiplantae</taxon>
        <taxon>Chlorophyta</taxon>
        <taxon>core chlorophytes</taxon>
        <taxon>Trebouxiophyceae</taxon>
        <taxon>Chlorellales</taxon>
        <taxon>Chlorellaceae</taxon>
        <taxon>Apatococcus</taxon>
    </lineage>
</organism>
<dbReference type="Proteomes" id="UP001438707">
    <property type="component" value="Unassembled WGS sequence"/>
</dbReference>
<feature type="compositionally biased region" description="Polar residues" evidence="2">
    <location>
        <begin position="110"/>
        <end position="122"/>
    </location>
</feature>
<proteinExistence type="predicted"/>
<keyword evidence="4" id="KW-1185">Reference proteome</keyword>
<reference evidence="3 4" key="1">
    <citation type="journal article" date="2024" name="Nat. Commun.">
        <title>Phylogenomics reveals the evolutionary origins of lichenization in chlorophyte algae.</title>
        <authorList>
            <person name="Puginier C."/>
            <person name="Libourel C."/>
            <person name="Otte J."/>
            <person name="Skaloud P."/>
            <person name="Haon M."/>
            <person name="Grisel S."/>
            <person name="Petersen M."/>
            <person name="Berrin J.G."/>
            <person name="Delaux P.M."/>
            <person name="Dal Grande F."/>
            <person name="Keller J."/>
        </authorList>
    </citation>
    <scope>NUCLEOTIDE SEQUENCE [LARGE SCALE GENOMIC DNA]</scope>
    <source>
        <strain evidence="3 4">SAG 2145</strain>
    </source>
</reference>
<evidence type="ECO:0000256" key="1">
    <source>
        <dbReference type="SAM" id="Coils"/>
    </source>
</evidence>
<sequence>MTQIPAYWCWDRLQQYKSSNSDAYVAQNRWASNLLEANNTSSITAAELSKRLAHLEAVKKKVGKKDKTKVNKFLMADQSGIFDPSSTFRDWRWALHPERAVQHHADHASSMPSNSQKRSLLPTPASTTMCLRRAQQSTRPSQPERCGQFQSESMTETNLHRSVKGLKSAMRKRQLQNEDLADELDISREALQDMQTLCRETRQELQLLQQYHKSTMMQHHAMEQDRQSSRDVSCQLASQQVKVADLQLELANTRQNEAYCQQQLLALQRDNACMKAAGDSMVNHLQSQQLATLQEAAELARSTQELADALILLQTANHDLKAQAVVCTKLEPAVLFFGNLTTPSAAQCEHALPSFDEAVQERNEAMHEITELDQACTELQMNLRNASLKQPNRKLAADSSRPNAAAAEAACKEMSLERLKYPIPRTFRLIQQISEGQSLPDP</sequence>
<protein>
    <submittedName>
        <fullName evidence="3">Uncharacterized protein</fullName>
    </submittedName>
</protein>
<comment type="caution">
    <text evidence="3">The sequence shown here is derived from an EMBL/GenBank/DDBJ whole genome shotgun (WGS) entry which is preliminary data.</text>
</comment>
<feature type="compositionally biased region" description="Polar residues" evidence="2">
    <location>
        <begin position="148"/>
        <end position="157"/>
    </location>
</feature>
<dbReference type="EMBL" id="JALJOS010000007">
    <property type="protein sequence ID" value="KAK9836676.1"/>
    <property type="molecule type" value="Genomic_DNA"/>
</dbReference>
<gene>
    <name evidence="3" type="ORF">WJX74_005820</name>
</gene>
<keyword evidence="1" id="KW-0175">Coiled coil</keyword>
<dbReference type="AlphaFoldDB" id="A0AAW1RTJ9"/>
<evidence type="ECO:0000256" key="2">
    <source>
        <dbReference type="SAM" id="MobiDB-lite"/>
    </source>
</evidence>
<feature type="coiled-coil region" evidence="1">
    <location>
        <begin position="177"/>
        <end position="211"/>
    </location>
</feature>
<accession>A0AAW1RTJ9</accession>
<evidence type="ECO:0000313" key="4">
    <source>
        <dbReference type="Proteomes" id="UP001438707"/>
    </source>
</evidence>
<name>A0AAW1RTJ9_9CHLO</name>
<feature type="coiled-coil region" evidence="1">
    <location>
        <begin position="355"/>
        <end position="389"/>
    </location>
</feature>
<feature type="region of interest" description="Disordered" evidence="2">
    <location>
        <begin position="102"/>
        <end position="122"/>
    </location>
</feature>